<feature type="domain" description="Thioredoxin" evidence="6">
    <location>
        <begin position="52"/>
        <end position="212"/>
    </location>
</feature>
<dbReference type="EMBL" id="JACCKX010000001">
    <property type="protein sequence ID" value="NZA02278.1"/>
    <property type="molecule type" value="Genomic_DNA"/>
</dbReference>
<comment type="similarity">
    <text evidence="1">Belongs to the SCO1/2 family.</text>
</comment>
<evidence type="ECO:0000313" key="7">
    <source>
        <dbReference type="EMBL" id="NZA02278.1"/>
    </source>
</evidence>
<dbReference type="CDD" id="cd02968">
    <property type="entry name" value="SCO"/>
    <property type="match status" value="1"/>
</dbReference>
<dbReference type="Gene3D" id="3.40.30.10">
    <property type="entry name" value="Glutaredoxin"/>
    <property type="match status" value="1"/>
</dbReference>
<keyword evidence="3" id="KW-0479">Metal-binding</keyword>
<dbReference type="InterPro" id="IPR003782">
    <property type="entry name" value="SCO1/SenC"/>
</dbReference>
<feature type="chain" id="PRO_5032535168" evidence="5">
    <location>
        <begin position="25"/>
        <end position="214"/>
    </location>
</feature>
<evidence type="ECO:0000259" key="6">
    <source>
        <dbReference type="PROSITE" id="PS51352"/>
    </source>
</evidence>
<keyword evidence="5" id="KW-0732">Signal</keyword>
<sequence>MPPSKVLNPPRRTALARLSGVALAALGGAALSACDQLGQATGQQPSFRGIDITGAPYGRDFRLTDVDGQERTLADYRGKLVLLYFGFVQCPDVCPTALTRAVETKRLLGPDGDQLQVIFVTVDPERDTPEILREYMAAFDPSFVALRGDAERLKQTAAEFKVYYKQVPTGSSYTMDHTALSYIFDVQGRLRLALRHEQTAQDYAHDIALLLPHD</sequence>
<dbReference type="PANTHER" id="PTHR12151:SF25">
    <property type="entry name" value="LINALOOL DEHYDRATASE_ISOMERASE DOMAIN-CONTAINING PROTEIN"/>
    <property type="match status" value="1"/>
</dbReference>
<evidence type="ECO:0000256" key="3">
    <source>
        <dbReference type="PIRSR" id="PIRSR603782-1"/>
    </source>
</evidence>
<gene>
    <name evidence="7" type="ORF">H0I39_11880</name>
</gene>
<dbReference type="PANTHER" id="PTHR12151">
    <property type="entry name" value="ELECTRON TRANSPORT PROTIN SCO1/SENC FAMILY MEMBER"/>
    <property type="match status" value="1"/>
</dbReference>
<evidence type="ECO:0000256" key="4">
    <source>
        <dbReference type="PIRSR" id="PIRSR603782-2"/>
    </source>
</evidence>
<feature type="disulfide bond" description="Redox-active" evidence="4">
    <location>
        <begin position="90"/>
        <end position="94"/>
    </location>
</feature>
<dbReference type="InterPro" id="IPR036249">
    <property type="entry name" value="Thioredoxin-like_sf"/>
</dbReference>
<dbReference type="Pfam" id="PF02630">
    <property type="entry name" value="SCO1-SenC"/>
    <property type="match status" value="1"/>
</dbReference>
<feature type="binding site" evidence="3">
    <location>
        <position position="177"/>
    </location>
    <ligand>
        <name>Cu cation</name>
        <dbReference type="ChEBI" id="CHEBI:23378"/>
    </ligand>
</feature>
<feature type="binding site" evidence="3">
    <location>
        <position position="94"/>
    </location>
    <ligand>
        <name>Cu cation</name>
        <dbReference type="ChEBI" id="CHEBI:23378"/>
    </ligand>
</feature>
<keyword evidence="8" id="KW-1185">Reference proteome</keyword>
<proteinExistence type="inferred from homology"/>
<dbReference type="SUPFAM" id="SSF52833">
    <property type="entry name" value="Thioredoxin-like"/>
    <property type="match status" value="1"/>
</dbReference>
<dbReference type="PROSITE" id="PS51257">
    <property type="entry name" value="PROKAR_LIPOPROTEIN"/>
    <property type="match status" value="1"/>
</dbReference>
<dbReference type="InterPro" id="IPR013766">
    <property type="entry name" value="Thioredoxin_domain"/>
</dbReference>
<organism evidence="7 8">
    <name type="scientific">Ottowia beijingensis</name>
    <dbReference type="NCBI Taxonomy" id="1207057"/>
    <lineage>
        <taxon>Bacteria</taxon>
        <taxon>Pseudomonadati</taxon>
        <taxon>Pseudomonadota</taxon>
        <taxon>Betaproteobacteria</taxon>
        <taxon>Burkholderiales</taxon>
        <taxon>Comamonadaceae</taxon>
        <taxon>Ottowia</taxon>
    </lineage>
</organism>
<evidence type="ECO:0000256" key="1">
    <source>
        <dbReference type="ARBA" id="ARBA00010996"/>
    </source>
</evidence>
<feature type="binding site" evidence="3">
    <location>
        <position position="90"/>
    </location>
    <ligand>
        <name>Cu cation</name>
        <dbReference type="ChEBI" id="CHEBI:23378"/>
    </ligand>
</feature>
<dbReference type="FunFam" id="3.40.30.10:FF:000013">
    <property type="entry name" value="Blast:Protein SCO1 homolog, mitochondrial"/>
    <property type="match status" value="1"/>
</dbReference>
<keyword evidence="2 3" id="KW-0186">Copper</keyword>
<keyword evidence="4" id="KW-1015">Disulfide bond</keyword>
<protein>
    <submittedName>
        <fullName evidence="7">SCO family protein</fullName>
    </submittedName>
</protein>
<reference evidence="7 8" key="1">
    <citation type="submission" date="2020-07" db="EMBL/GenBank/DDBJ databases">
        <authorList>
            <person name="Maaloum M."/>
        </authorList>
    </citation>
    <scope>NUCLEOTIDE SEQUENCE [LARGE SCALE GENOMIC DNA]</scope>
    <source>
        <strain evidence="7 8">GCS-AN-3</strain>
    </source>
</reference>
<evidence type="ECO:0000313" key="8">
    <source>
        <dbReference type="Proteomes" id="UP000589716"/>
    </source>
</evidence>
<comment type="caution">
    <text evidence="7">The sequence shown here is derived from an EMBL/GenBank/DDBJ whole genome shotgun (WGS) entry which is preliminary data.</text>
</comment>
<dbReference type="RefSeq" id="WP_180550625.1">
    <property type="nucleotide sequence ID" value="NZ_JACCKX010000001.1"/>
</dbReference>
<feature type="signal peptide" evidence="5">
    <location>
        <begin position="1"/>
        <end position="24"/>
    </location>
</feature>
<dbReference type="AlphaFoldDB" id="A0A853IY64"/>
<evidence type="ECO:0000256" key="2">
    <source>
        <dbReference type="ARBA" id="ARBA00023008"/>
    </source>
</evidence>
<evidence type="ECO:0000256" key="5">
    <source>
        <dbReference type="SAM" id="SignalP"/>
    </source>
</evidence>
<dbReference type="Proteomes" id="UP000589716">
    <property type="component" value="Unassembled WGS sequence"/>
</dbReference>
<dbReference type="PROSITE" id="PS51352">
    <property type="entry name" value="THIOREDOXIN_2"/>
    <property type="match status" value="1"/>
</dbReference>
<dbReference type="GO" id="GO:0046872">
    <property type="term" value="F:metal ion binding"/>
    <property type="evidence" value="ECO:0007669"/>
    <property type="project" value="UniProtKB-KW"/>
</dbReference>
<accession>A0A853IY64</accession>
<name>A0A853IY64_9BURK</name>